<dbReference type="SMART" id="SM00388">
    <property type="entry name" value="HisKA"/>
    <property type="match status" value="1"/>
</dbReference>
<dbReference type="PROSITE" id="PS50109">
    <property type="entry name" value="HIS_KIN"/>
    <property type="match status" value="1"/>
</dbReference>
<dbReference type="InterPro" id="IPR005467">
    <property type="entry name" value="His_kinase_dom"/>
</dbReference>
<evidence type="ECO:0000313" key="14">
    <source>
        <dbReference type="Proteomes" id="UP000016568"/>
    </source>
</evidence>
<evidence type="ECO:0000256" key="8">
    <source>
        <dbReference type="ARBA" id="ARBA00022777"/>
    </source>
</evidence>
<evidence type="ECO:0000259" key="12">
    <source>
        <dbReference type="PROSITE" id="PS50885"/>
    </source>
</evidence>
<dbReference type="Gene3D" id="1.10.287.130">
    <property type="match status" value="1"/>
</dbReference>
<reference evidence="13 14" key="1">
    <citation type="submission" date="2013-09" db="EMBL/GenBank/DDBJ databases">
        <title>Whole genome shotgun sequence of Novosphingobium tardaugens NBRC 16725.</title>
        <authorList>
            <person name="Isaki S."/>
            <person name="Hosoyama A."/>
            <person name="Tsuchikane K."/>
            <person name="Katsumata H."/>
            <person name="Ando Y."/>
            <person name="Yamazaki S."/>
            <person name="Fujita N."/>
        </authorList>
    </citation>
    <scope>NUCLEOTIDE SEQUENCE [LARGE SCALE GENOMIC DNA]</scope>
    <source>
        <strain evidence="13 14">NBRC 16725</strain>
    </source>
</reference>
<dbReference type="CDD" id="cd06225">
    <property type="entry name" value="HAMP"/>
    <property type="match status" value="1"/>
</dbReference>
<feature type="transmembrane region" description="Helical" evidence="10">
    <location>
        <begin position="135"/>
        <end position="154"/>
    </location>
</feature>
<dbReference type="InterPro" id="IPR003661">
    <property type="entry name" value="HisK_dim/P_dom"/>
</dbReference>
<dbReference type="InterPro" id="IPR036097">
    <property type="entry name" value="HisK_dim/P_sf"/>
</dbReference>
<dbReference type="InterPro" id="IPR004358">
    <property type="entry name" value="Sig_transdc_His_kin-like_C"/>
</dbReference>
<dbReference type="Gene3D" id="1.10.8.500">
    <property type="entry name" value="HAMP domain in histidine kinase"/>
    <property type="match status" value="1"/>
</dbReference>
<feature type="domain" description="HAMP" evidence="12">
    <location>
        <begin position="152"/>
        <end position="207"/>
    </location>
</feature>
<dbReference type="InterPro" id="IPR003660">
    <property type="entry name" value="HAMP_dom"/>
</dbReference>
<dbReference type="CDD" id="cd00075">
    <property type="entry name" value="HATPase"/>
    <property type="match status" value="1"/>
</dbReference>
<dbReference type="AlphaFoldDB" id="U2ZXU3"/>
<dbReference type="SUPFAM" id="SSF47384">
    <property type="entry name" value="Homodimeric domain of signal transducing histidine kinase"/>
    <property type="match status" value="1"/>
</dbReference>
<keyword evidence="5" id="KW-0597">Phosphoprotein</keyword>
<dbReference type="SMART" id="SM00387">
    <property type="entry name" value="HATPase_c"/>
    <property type="match status" value="1"/>
</dbReference>
<dbReference type="PANTHER" id="PTHR44936:SF10">
    <property type="entry name" value="SENSOR PROTEIN RSTB"/>
    <property type="match status" value="1"/>
</dbReference>
<protein>
    <recommendedName>
        <fullName evidence="3">histidine kinase</fullName>
        <ecNumber evidence="3">2.7.13.3</ecNumber>
    </recommendedName>
</protein>
<evidence type="ECO:0000256" key="9">
    <source>
        <dbReference type="ARBA" id="ARBA00022840"/>
    </source>
</evidence>
<dbReference type="SMART" id="SM00304">
    <property type="entry name" value="HAMP"/>
    <property type="match status" value="1"/>
</dbReference>
<dbReference type="Pfam" id="PF02518">
    <property type="entry name" value="HATPase_c"/>
    <property type="match status" value="1"/>
</dbReference>
<dbReference type="eggNOG" id="COG2205">
    <property type="taxonomic scope" value="Bacteria"/>
</dbReference>
<gene>
    <name evidence="13" type="ORF">NT2_07_02140</name>
</gene>
<feature type="domain" description="Histidine kinase" evidence="11">
    <location>
        <begin position="215"/>
        <end position="428"/>
    </location>
</feature>
<evidence type="ECO:0000256" key="5">
    <source>
        <dbReference type="ARBA" id="ARBA00022553"/>
    </source>
</evidence>
<organism evidence="13 14">
    <name type="scientific">Caenibius tardaugens NBRC 16725</name>
    <dbReference type="NCBI Taxonomy" id="1219035"/>
    <lineage>
        <taxon>Bacteria</taxon>
        <taxon>Pseudomonadati</taxon>
        <taxon>Pseudomonadota</taxon>
        <taxon>Alphaproteobacteria</taxon>
        <taxon>Sphingomonadales</taxon>
        <taxon>Erythrobacteraceae</taxon>
        <taxon>Caenibius</taxon>
    </lineage>
</organism>
<evidence type="ECO:0000256" key="10">
    <source>
        <dbReference type="SAM" id="Phobius"/>
    </source>
</evidence>
<dbReference type="EC" id="2.7.13.3" evidence="3"/>
<evidence type="ECO:0000256" key="7">
    <source>
        <dbReference type="ARBA" id="ARBA00022741"/>
    </source>
</evidence>
<dbReference type="SUPFAM" id="SSF158472">
    <property type="entry name" value="HAMP domain-like"/>
    <property type="match status" value="1"/>
</dbReference>
<proteinExistence type="predicted"/>
<evidence type="ECO:0000256" key="3">
    <source>
        <dbReference type="ARBA" id="ARBA00012438"/>
    </source>
</evidence>
<evidence type="ECO:0000256" key="6">
    <source>
        <dbReference type="ARBA" id="ARBA00022679"/>
    </source>
</evidence>
<keyword evidence="10" id="KW-0472">Membrane</keyword>
<sequence length="448" mass="49356">MKTRLFWKILLAFWLTFLAITQGVWLLFQLRSDDRPPPERFMVEQMAPTLLSVAEGEIERSGKAGFYSFLRSLPAEQRARLQLVEPDKQAPAYPPDLVRSISRDVVTPDGQRLHIRYGYRDRPSGTDIFNMPAELMTLGLVGGLLFAALLAWYLTRPINRLRKGFDQLAQGHLSERLGPVMGNRRDEIADLAHHFDRMAQRLEELVGARDRLLHDVSHELRSPLARLQLAIGLARQAPDKTEASLQRIDREATRLDALVGELLGLARADHYGSTGEDYFDLADVLRSVIEDALFEARAHGVAIFVSGAGMSSDQAPPIRGDAETVRRALDNVIRNALRFSEAGQQVDVDYRSEDGAHCITVADRGPGMEDINIDAMFEPFARGNDQSLGFGLGLAIAKRGIARHGGAITATNRAGGGLVVHLQIPQAGAVSSDRVTVHPRHGAGDAET</sequence>
<dbReference type="InterPro" id="IPR050980">
    <property type="entry name" value="2C_sensor_his_kinase"/>
</dbReference>
<keyword evidence="8 13" id="KW-0418">Kinase</keyword>
<keyword evidence="10" id="KW-0812">Transmembrane</keyword>
<dbReference type="InterPro" id="IPR036890">
    <property type="entry name" value="HATPase_C_sf"/>
</dbReference>
<feature type="transmembrane region" description="Helical" evidence="10">
    <location>
        <begin position="7"/>
        <end position="28"/>
    </location>
</feature>
<dbReference type="OrthoDB" id="9815202at2"/>
<dbReference type="Gene3D" id="3.30.565.10">
    <property type="entry name" value="Histidine kinase-like ATPase, C-terminal domain"/>
    <property type="match status" value="1"/>
</dbReference>
<name>U2ZXU3_9SPHN</name>
<dbReference type="GO" id="GO:0005524">
    <property type="term" value="F:ATP binding"/>
    <property type="evidence" value="ECO:0007669"/>
    <property type="project" value="UniProtKB-KW"/>
</dbReference>
<dbReference type="InterPro" id="IPR003594">
    <property type="entry name" value="HATPase_dom"/>
</dbReference>
<dbReference type="GO" id="GO:0000155">
    <property type="term" value="F:phosphorelay sensor kinase activity"/>
    <property type="evidence" value="ECO:0007669"/>
    <property type="project" value="InterPro"/>
</dbReference>
<keyword evidence="6" id="KW-0808">Transferase</keyword>
<dbReference type="RefSeq" id="WP_021691032.1">
    <property type="nucleotide sequence ID" value="NZ_BASZ01000007.1"/>
</dbReference>
<evidence type="ECO:0000259" key="11">
    <source>
        <dbReference type="PROSITE" id="PS50109"/>
    </source>
</evidence>
<comment type="catalytic activity">
    <reaction evidence="1">
        <text>ATP + protein L-histidine = ADP + protein N-phospho-L-histidine.</text>
        <dbReference type="EC" id="2.7.13.3"/>
    </reaction>
</comment>
<dbReference type="Pfam" id="PF00512">
    <property type="entry name" value="HisKA"/>
    <property type="match status" value="1"/>
</dbReference>
<evidence type="ECO:0000313" key="13">
    <source>
        <dbReference type="EMBL" id="GAD50214.1"/>
    </source>
</evidence>
<dbReference type="GO" id="GO:0005886">
    <property type="term" value="C:plasma membrane"/>
    <property type="evidence" value="ECO:0007669"/>
    <property type="project" value="UniProtKB-SubCell"/>
</dbReference>
<keyword evidence="10" id="KW-1133">Transmembrane helix</keyword>
<dbReference type="SUPFAM" id="SSF55874">
    <property type="entry name" value="ATPase domain of HSP90 chaperone/DNA topoisomerase II/histidine kinase"/>
    <property type="match status" value="1"/>
</dbReference>
<keyword evidence="9" id="KW-0067">ATP-binding</keyword>
<evidence type="ECO:0000256" key="2">
    <source>
        <dbReference type="ARBA" id="ARBA00004651"/>
    </source>
</evidence>
<dbReference type="Proteomes" id="UP000016568">
    <property type="component" value="Unassembled WGS sequence"/>
</dbReference>
<feature type="non-terminal residue" evidence="13">
    <location>
        <position position="448"/>
    </location>
</feature>
<evidence type="ECO:0000256" key="4">
    <source>
        <dbReference type="ARBA" id="ARBA00022475"/>
    </source>
</evidence>
<dbReference type="PANTHER" id="PTHR44936">
    <property type="entry name" value="SENSOR PROTEIN CREC"/>
    <property type="match status" value="1"/>
</dbReference>
<keyword evidence="4" id="KW-1003">Cell membrane</keyword>
<comment type="subcellular location">
    <subcellularLocation>
        <location evidence="2">Cell membrane</location>
        <topology evidence="2">Multi-pass membrane protein</topology>
    </subcellularLocation>
</comment>
<dbReference type="Pfam" id="PF00672">
    <property type="entry name" value="HAMP"/>
    <property type="match status" value="1"/>
</dbReference>
<keyword evidence="14" id="KW-1185">Reference proteome</keyword>
<dbReference type="EMBL" id="BASZ01000007">
    <property type="protein sequence ID" value="GAD50214.1"/>
    <property type="molecule type" value="Genomic_DNA"/>
</dbReference>
<evidence type="ECO:0000256" key="1">
    <source>
        <dbReference type="ARBA" id="ARBA00000085"/>
    </source>
</evidence>
<comment type="caution">
    <text evidence="13">The sequence shown here is derived from an EMBL/GenBank/DDBJ whole genome shotgun (WGS) entry which is preliminary data.</text>
</comment>
<accession>U2ZXU3</accession>
<keyword evidence="7" id="KW-0547">Nucleotide-binding</keyword>
<dbReference type="PROSITE" id="PS50885">
    <property type="entry name" value="HAMP"/>
    <property type="match status" value="1"/>
</dbReference>
<dbReference type="PRINTS" id="PR00344">
    <property type="entry name" value="BCTRLSENSOR"/>
</dbReference>
<dbReference type="CDD" id="cd00082">
    <property type="entry name" value="HisKA"/>
    <property type="match status" value="1"/>
</dbReference>